<feature type="transmembrane region" description="Helical" evidence="7">
    <location>
        <begin position="68"/>
        <end position="87"/>
    </location>
</feature>
<evidence type="ECO:0000256" key="6">
    <source>
        <dbReference type="ARBA" id="ARBA00023136"/>
    </source>
</evidence>
<feature type="transmembrane region" description="Helical" evidence="7">
    <location>
        <begin position="6"/>
        <end position="29"/>
    </location>
</feature>
<dbReference type="Proteomes" id="UP000784128">
    <property type="component" value="Unassembled WGS sequence"/>
</dbReference>
<reference evidence="10 11" key="1">
    <citation type="submission" date="2021-05" db="EMBL/GenBank/DDBJ databases">
        <title>The draft genome of Geobacter chapellei DSM 13688.</title>
        <authorList>
            <person name="Xu Z."/>
            <person name="Masuda Y."/>
            <person name="Itoh H."/>
            <person name="Senoo K."/>
        </authorList>
    </citation>
    <scope>NUCLEOTIDE SEQUENCE [LARGE SCALE GENOMIC DNA]</scope>
    <source>
        <strain evidence="10 11">DSM 13688</strain>
    </source>
</reference>
<feature type="transmembrane region" description="Helical" evidence="7">
    <location>
        <begin position="228"/>
        <end position="245"/>
    </location>
</feature>
<evidence type="ECO:0000313" key="11">
    <source>
        <dbReference type="Proteomes" id="UP000784128"/>
    </source>
</evidence>
<dbReference type="InterPro" id="IPR009613">
    <property type="entry name" value="LMF"/>
</dbReference>
<dbReference type="Pfam" id="PF06762">
    <property type="entry name" value="LMF1"/>
    <property type="match status" value="1"/>
</dbReference>
<evidence type="ECO:0000259" key="9">
    <source>
        <dbReference type="Pfam" id="PF25179"/>
    </source>
</evidence>
<keyword evidence="6 7" id="KW-0472">Membrane</keyword>
<evidence type="ECO:0000256" key="7">
    <source>
        <dbReference type="SAM" id="Phobius"/>
    </source>
</evidence>
<keyword evidence="4" id="KW-0256">Endoplasmic reticulum</keyword>
<keyword evidence="3 7" id="KW-0812">Transmembrane</keyword>
<dbReference type="EMBL" id="JAHDYS010000010">
    <property type="protein sequence ID" value="MBT1072389.1"/>
    <property type="molecule type" value="Genomic_DNA"/>
</dbReference>
<evidence type="ECO:0000259" key="8">
    <source>
        <dbReference type="Pfam" id="PF06762"/>
    </source>
</evidence>
<evidence type="ECO:0000256" key="5">
    <source>
        <dbReference type="ARBA" id="ARBA00022989"/>
    </source>
</evidence>
<dbReference type="InterPro" id="IPR057434">
    <property type="entry name" value="LMF1/2_N"/>
</dbReference>
<comment type="subcellular location">
    <subcellularLocation>
        <location evidence="1">Endoplasmic reticulum membrane</location>
        <topology evidence="1">Multi-pass membrane protein</topology>
    </subcellularLocation>
</comment>
<name>A0ABS5U9Q9_9BACT</name>
<protein>
    <submittedName>
        <fullName evidence="10">Lipase maturation factor family protein</fullName>
    </submittedName>
</protein>
<keyword evidence="11" id="KW-1185">Reference proteome</keyword>
<dbReference type="Pfam" id="PF25179">
    <property type="entry name" value="LMF1_C"/>
    <property type="match status" value="1"/>
</dbReference>
<proteinExistence type="inferred from homology"/>
<dbReference type="InterPro" id="IPR057433">
    <property type="entry name" value="LMF1/2_C"/>
</dbReference>
<comment type="similarity">
    <text evidence="2">Belongs to the lipase maturation factor family.</text>
</comment>
<keyword evidence="5 7" id="KW-1133">Transmembrane helix</keyword>
<gene>
    <name evidence="10" type="ORF">KJB30_11370</name>
</gene>
<organism evidence="10 11">
    <name type="scientific">Pelotalea chapellei</name>
    <dbReference type="NCBI Taxonomy" id="44671"/>
    <lineage>
        <taxon>Bacteria</taxon>
        <taxon>Pseudomonadati</taxon>
        <taxon>Thermodesulfobacteriota</taxon>
        <taxon>Desulfuromonadia</taxon>
        <taxon>Geobacterales</taxon>
        <taxon>Geobacteraceae</taxon>
        <taxon>Pelotalea</taxon>
    </lineage>
</organism>
<dbReference type="PANTHER" id="PTHR14463">
    <property type="entry name" value="LIPASE MATURATION FACTOR"/>
    <property type="match status" value="1"/>
</dbReference>
<evidence type="ECO:0000256" key="3">
    <source>
        <dbReference type="ARBA" id="ARBA00022692"/>
    </source>
</evidence>
<dbReference type="PANTHER" id="PTHR14463:SF10">
    <property type="entry name" value="LIPASE MATURATION FACTOR 1"/>
    <property type="match status" value="1"/>
</dbReference>
<dbReference type="RefSeq" id="WP_214299271.1">
    <property type="nucleotide sequence ID" value="NZ_JAHDYS010000010.1"/>
</dbReference>
<accession>A0ABS5U9Q9</accession>
<feature type="transmembrane region" description="Helical" evidence="7">
    <location>
        <begin position="144"/>
        <end position="165"/>
    </location>
</feature>
<evidence type="ECO:0000256" key="2">
    <source>
        <dbReference type="ARBA" id="ARBA00005512"/>
    </source>
</evidence>
<feature type="domain" description="Lipase maturation factor 1/2 C-terminal" evidence="9">
    <location>
        <begin position="325"/>
        <end position="458"/>
    </location>
</feature>
<evidence type="ECO:0000256" key="1">
    <source>
        <dbReference type="ARBA" id="ARBA00004477"/>
    </source>
</evidence>
<evidence type="ECO:0000313" key="10">
    <source>
        <dbReference type="EMBL" id="MBT1072389.1"/>
    </source>
</evidence>
<comment type="caution">
    <text evidence="10">The sequence shown here is derived from an EMBL/GenBank/DDBJ whole genome shotgun (WGS) entry which is preliminary data.</text>
</comment>
<evidence type="ECO:0000256" key="4">
    <source>
        <dbReference type="ARBA" id="ARBA00022824"/>
    </source>
</evidence>
<feature type="domain" description="Lipase maturation factor 1/2 N-terminal" evidence="8">
    <location>
        <begin position="118"/>
        <end position="268"/>
    </location>
</feature>
<sequence length="478" mass="54811">MEADGYWLIRLFLQRGLGFIYLMAFLVALNQFRPLCGDKGLLPARHFIKAIPFRNSPSIFYMLKGDRYYFLFAILGVALSLCAASGLSDAGGTFLSMLVWFLLWIIYLSYVNIGQTFYAFGWESLLLESGFLAIFLGPSTTEPHWVVIWLFRWLAFRVMFGAGLIKLRGDPCWRDLTCLDYHFESQPMPNPLSRLFHRLPQWLHKAGVLFNHLAEVALPILFFAPQPVAGIAACICLLFLGSIIVSGNFAWLNWLTAILCLSPLDGSYLADHLPVHAPLLMPRPPLFEALIWGLLILVVIKSWQPVRNLISKAQLMNTSFDPFHLVNTYGAFGSITRDRYEIIIEGTEEMKVTPLTAWKEYEFRGKPGNPLRRPPFIAPYHLRLDWLMWFEAMPSRGFSPWFINLVAQLLLGERQIIGLLARNPFPDAPPRFIRCLYYSYSFGENEWWERQLIGEFLPPLSVDSPVLKRVYSAHMPCS</sequence>